<dbReference type="OrthoDB" id="58416at2759"/>
<gene>
    <name evidence="1" type="ORF">EJ02DRAFT_361640</name>
</gene>
<evidence type="ECO:0000313" key="1">
    <source>
        <dbReference type="EMBL" id="KAF1935391.1"/>
    </source>
</evidence>
<proteinExistence type="predicted"/>
<dbReference type="AlphaFoldDB" id="A0A6A5S408"/>
<dbReference type="Proteomes" id="UP000800038">
    <property type="component" value="Unassembled WGS sequence"/>
</dbReference>
<organism evidence="1 2">
    <name type="scientific">Clathrospora elynae</name>
    <dbReference type="NCBI Taxonomy" id="706981"/>
    <lineage>
        <taxon>Eukaryota</taxon>
        <taxon>Fungi</taxon>
        <taxon>Dikarya</taxon>
        <taxon>Ascomycota</taxon>
        <taxon>Pezizomycotina</taxon>
        <taxon>Dothideomycetes</taxon>
        <taxon>Pleosporomycetidae</taxon>
        <taxon>Pleosporales</taxon>
        <taxon>Diademaceae</taxon>
        <taxon>Clathrospora</taxon>
    </lineage>
</organism>
<protein>
    <submittedName>
        <fullName evidence="1">Uncharacterized protein</fullName>
    </submittedName>
</protein>
<reference evidence="1" key="1">
    <citation type="journal article" date="2020" name="Stud. Mycol.">
        <title>101 Dothideomycetes genomes: a test case for predicting lifestyles and emergence of pathogens.</title>
        <authorList>
            <person name="Haridas S."/>
            <person name="Albert R."/>
            <person name="Binder M."/>
            <person name="Bloem J."/>
            <person name="Labutti K."/>
            <person name="Salamov A."/>
            <person name="Andreopoulos B."/>
            <person name="Baker S."/>
            <person name="Barry K."/>
            <person name="Bills G."/>
            <person name="Bluhm B."/>
            <person name="Cannon C."/>
            <person name="Castanera R."/>
            <person name="Culley D."/>
            <person name="Daum C."/>
            <person name="Ezra D."/>
            <person name="Gonzalez J."/>
            <person name="Henrissat B."/>
            <person name="Kuo A."/>
            <person name="Liang C."/>
            <person name="Lipzen A."/>
            <person name="Lutzoni F."/>
            <person name="Magnuson J."/>
            <person name="Mondo S."/>
            <person name="Nolan M."/>
            <person name="Ohm R."/>
            <person name="Pangilinan J."/>
            <person name="Park H.-J."/>
            <person name="Ramirez L."/>
            <person name="Alfaro M."/>
            <person name="Sun H."/>
            <person name="Tritt A."/>
            <person name="Yoshinaga Y."/>
            <person name="Zwiers L.-H."/>
            <person name="Turgeon B."/>
            <person name="Goodwin S."/>
            <person name="Spatafora J."/>
            <person name="Crous P."/>
            <person name="Grigoriev I."/>
        </authorList>
    </citation>
    <scope>NUCLEOTIDE SEQUENCE</scope>
    <source>
        <strain evidence="1">CBS 161.51</strain>
    </source>
</reference>
<evidence type="ECO:0000313" key="2">
    <source>
        <dbReference type="Proteomes" id="UP000800038"/>
    </source>
</evidence>
<accession>A0A6A5S408</accession>
<feature type="non-terminal residue" evidence="1">
    <location>
        <position position="1"/>
    </location>
</feature>
<keyword evidence="2" id="KW-1185">Reference proteome</keyword>
<dbReference type="EMBL" id="ML976276">
    <property type="protein sequence ID" value="KAF1935391.1"/>
    <property type="molecule type" value="Genomic_DNA"/>
</dbReference>
<sequence>IPLVLGCIDRSYPGNGNFPPVPILVPWLNPFWFTWKCKGEKIFNPSNSRGNPQLLNFVEEICISLSMPLG</sequence>
<name>A0A6A5S408_9PLEO</name>